<evidence type="ECO:0000256" key="2">
    <source>
        <dbReference type="ARBA" id="ARBA00022737"/>
    </source>
</evidence>
<evidence type="ECO:0000256" key="1">
    <source>
        <dbReference type="ARBA" id="ARBA00022723"/>
    </source>
</evidence>
<dbReference type="PANTHER" id="PTHR24403">
    <property type="entry name" value="ZINC FINGER PROTEIN"/>
    <property type="match status" value="1"/>
</dbReference>
<dbReference type="GO" id="GO:0005634">
    <property type="term" value="C:nucleus"/>
    <property type="evidence" value="ECO:0007669"/>
    <property type="project" value="TreeGrafter"/>
</dbReference>
<gene>
    <name evidence="8" type="ORF">BOX15_Mlig000713g1</name>
</gene>
<dbReference type="PANTHER" id="PTHR24403:SF67">
    <property type="entry name" value="FI01116P-RELATED"/>
    <property type="match status" value="1"/>
</dbReference>
<comment type="caution">
    <text evidence="8">The sequence shown here is derived from an EMBL/GenBank/DDBJ whole genome shotgun (WGS) entry which is preliminary data.</text>
</comment>
<dbReference type="OrthoDB" id="125347at2759"/>
<dbReference type="SMART" id="SM00355">
    <property type="entry name" value="ZnF_C2H2"/>
    <property type="match status" value="7"/>
</dbReference>
<dbReference type="STRING" id="282301.A0A267DQB2"/>
<organism evidence="8 9">
    <name type="scientific">Macrostomum lignano</name>
    <dbReference type="NCBI Taxonomy" id="282301"/>
    <lineage>
        <taxon>Eukaryota</taxon>
        <taxon>Metazoa</taxon>
        <taxon>Spiralia</taxon>
        <taxon>Lophotrochozoa</taxon>
        <taxon>Platyhelminthes</taxon>
        <taxon>Rhabditophora</taxon>
        <taxon>Macrostomorpha</taxon>
        <taxon>Macrostomida</taxon>
        <taxon>Macrostomidae</taxon>
        <taxon>Macrostomum</taxon>
    </lineage>
</organism>
<keyword evidence="9" id="KW-1185">Reference proteome</keyword>
<name>A0A267DQB2_9PLAT</name>
<dbReference type="PROSITE" id="PS50157">
    <property type="entry name" value="ZINC_FINGER_C2H2_2"/>
    <property type="match status" value="1"/>
</dbReference>
<dbReference type="AlphaFoldDB" id="A0A267DQB2"/>
<dbReference type="GO" id="GO:0008270">
    <property type="term" value="F:zinc ion binding"/>
    <property type="evidence" value="ECO:0007669"/>
    <property type="project" value="UniProtKB-KW"/>
</dbReference>
<evidence type="ECO:0000256" key="6">
    <source>
        <dbReference type="SAM" id="MobiDB-lite"/>
    </source>
</evidence>
<feature type="compositionally biased region" description="Basic and acidic residues" evidence="6">
    <location>
        <begin position="718"/>
        <end position="730"/>
    </location>
</feature>
<accession>A0A267DQB2</accession>
<dbReference type="PROSITE" id="PS00028">
    <property type="entry name" value="ZINC_FINGER_C2H2_1"/>
    <property type="match status" value="1"/>
</dbReference>
<evidence type="ECO:0000259" key="7">
    <source>
        <dbReference type="PROSITE" id="PS50157"/>
    </source>
</evidence>
<dbReference type="Proteomes" id="UP000215902">
    <property type="component" value="Unassembled WGS sequence"/>
</dbReference>
<evidence type="ECO:0000256" key="4">
    <source>
        <dbReference type="ARBA" id="ARBA00022833"/>
    </source>
</evidence>
<dbReference type="InterPro" id="IPR050688">
    <property type="entry name" value="Zinc_finger/UBP_domain"/>
</dbReference>
<protein>
    <recommendedName>
        <fullName evidence="7">C2H2-type domain-containing protein</fullName>
    </recommendedName>
</protein>
<keyword evidence="1" id="KW-0479">Metal-binding</keyword>
<feature type="region of interest" description="Disordered" evidence="6">
    <location>
        <begin position="653"/>
        <end position="730"/>
    </location>
</feature>
<dbReference type="GO" id="GO:0045944">
    <property type="term" value="P:positive regulation of transcription by RNA polymerase II"/>
    <property type="evidence" value="ECO:0007669"/>
    <property type="project" value="TreeGrafter"/>
</dbReference>
<feature type="compositionally biased region" description="Acidic residues" evidence="6">
    <location>
        <begin position="707"/>
        <end position="717"/>
    </location>
</feature>
<keyword evidence="4" id="KW-0862">Zinc</keyword>
<dbReference type="Gene3D" id="3.30.160.60">
    <property type="entry name" value="Classic Zinc Finger"/>
    <property type="match status" value="1"/>
</dbReference>
<dbReference type="EMBL" id="NIVC01003443">
    <property type="protein sequence ID" value="PAA51385.1"/>
    <property type="molecule type" value="Genomic_DNA"/>
</dbReference>
<reference evidence="8 9" key="1">
    <citation type="submission" date="2017-06" db="EMBL/GenBank/DDBJ databases">
        <title>A platform for efficient transgenesis in Macrostomum lignano, a flatworm model organism for stem cell research.</title>
        <authorList>
            <person name="Berezikov E."/>
        </authorList>
    </citation>
    <scope>NUCLEOTIDE SEQUENCE [LARGE SCALE GENOMIC DNA]</scope>
    <source>
        <strain evidence="8">DV1</strain>
        <tissue evidence="8">Whole organism</tissue>
    </source>
</reference>
<evidence type="ECO:0000313" key="9">
    <source>
        <dbReference type="Proteomes" id="UP000215902"/>
    </source>
</evidence>
<dbReference type="InterPro" id="IPR013087">
    <property type="entry name" value="Znf_C2H2_type"/>
</dbReference>
<sequence length="840" mass="92907">MNYQTIKGLSELNCTSSQTKQVDTLSAIVLIAKLRRHRAILFSQQERQTRLFNTVCALESASGCFVCGHCLAFSAWQPDQLIQHLKSQHHSEGPEAVPMPCPYCFADLALSDIAAHLVGHFSTDSSASSGLLHHCRVPGCLVKSPSQLAVQQHVDRCHSDADSFASGLLVSANRHSGASSLTCPNCQFCAMSWKAFVSHQAECSGKDGEEGCLRFGLNHCSECGLASTDAARIDEHIVSEHPLSGAIRIHEEVTSSRVVTPIDESVKVPKVLRSHSKPACSALSQILREPQKRPSSGRADASVAHKTSRTGIGSQQQIRQLNSAPTSQLHFGQNASHFEAAEGVDEEEEISLPFSESALVLLLKDQCSEPEQRAELMRKMRAYSDYRLVRQMRRGRTVAYKCQCGRVFHTIRRPNATVRPSTLADARRHVMGVHARIGHDLLTVCCQASRISRENNWRLYPDQMLLRLATERPGRVAAILRSFDGEDSGAEFPSLLYSPASPASVVPLPQLPIQPHEEATEEQRLSRLMSLTESELERVIDLPYSWSALQTLMNGICDQNTLAVLRTKMDYYSTYKVAVTRHSNRRAFRCSGCSAISPHGMGDIRKHILGVHAKVPDRYKTTCMHASRLSRDDNRLLPDQLLLHLARLKWKGTTSATRRKTGRQTANNNSRSSGFLLDESSKPDRKQRQGCSTLGKSPTPACAEAAEQPECDSDGEPVEMKPTRDRPPIPESHHVIKVVASAVDGASAEDTYRCSLCSLTATSAGLIRGHIVRHHLSIPGHKCTLCGRLYGLRRHVFRHHMLAHPGREFHLLQHSPYRYAMNRVGVKCSPASGGKRKSDF</sequence>
<keyword evidence="3 5" id="KW-0863">Zinc-finger</keyword>
<evidence type="ECO:0000256" key="5">
    <source>
        <dbReference type="PROSITE-ProRule" id="PRU00042"/>
    </source>
</evidence>
<feature type="domain" description="C2H2-type" evidence="7">
    <location>
        <begin position="781"/>
        <end position="809"/>
    </location>
</feature>
<feature type="compositionally biased region" description="Polar residues" evidence="6">
    <location>
        <begin position="663"/>
        <end position="673"/>
    </location>
</feature>
<evidence type="ECO:0000256" key="3">
    <source>
        <dbReference type="ARBA" id="ARBA00022771"/>
    </source>
</evidence>
<proteinExistence type="predicted"/>
<keyword evidence="2" id="KW-0677">Repeat</keyword>
<feature type="region of interest" description="Disordered" evidence="6">
    <location>
        <begin position="288"/>
        <end position="317"/>
    </location>
</feature>
<evidence type="ECO:0000313" key="8">
    <source>
        <dbReference type="EMBL" id="PAA51385.1"/>
    </source>
</evidence>